<dbReference type="AlphaFoldDB" id="A0A9D2NRI9"/>
<gene>
    <name evidence="5" type="ORF">H9702_00925</name>
</gene>
<dbReference type="Gene3D" id="1.10.10.10">
    <property type="entry name" value="Winged helix-like DNA-binding domain superfamily/Winged helix DNA-binding domain"/>
    <property type="match status" value="1"/>
</dbReference>
<dbReference type="SUPFAM" id="SSF46785">
    <property type="entry name" value="Winged helix' DNA-binding domain"/>
    <property type="match status" value="1"/>
</dbReference>
<keyword evidence="1" id="KW-0805">Transcription regulation</keyword>
<name>A0A9D2NRI9_9FIRM</name>
<reference evidence="5" key="2">
    <citation type="submission" date="2021-04" db="EMBL/GenBank/DDBJ databases">
        <authorList>
            <person name="Gilroy R."/>
        </authorList>
    </citation>
    <scope>NUCLEOTIDE SEQUENCE</scope>
    <source>
        <strain evidence="5">CHK187-11901</strain>
    </source>
</reference>
<keyword evidence="3" id="KW-0804">Transcription</keyword>
<dbReference type="PANTHER" id="PTHR42756:SF1">
    <property type="entry name" value="TRANSCRIPTIONAL REPRESSOR OF EMRAB OPERON"/>
    <property type="match status" value="1"/>
</dbReference>
<dbReference type="Proteomes" id="UP000823896">
    <property type="component" value="Unassembled WGS sequence"/>
</dbReference>
<sequence>MKRNVETLLNYFSQVRRYYALELNRRFPDEDLSPSEISILLMLSNNPSVTTATQLCVLLEVSKGLVSRSVDNLRRRGLLECSRSPHDRRIIQLRLSIQAQALTTRLKQAVSEMNRELLQDIPESDIAQMEDTMLRIISHFRTEEDTYETENVKRS</sequence>
<dbReference type="InterPro" id="IPR036388">
    <property type="entry name" value="WH-like_DNA-bd_sf"/>
</dbReference>
<reference evidence="5" key="1">
    <citation type="journal article" date="2021" name="PeerJ">
        <title>Extensive microbial diversity within the chicken gut microbiome revealed by metagenomics and culture.</title>
        <authorList>
            <person name="Gilroy R."/>
            <person name="Ravi A."/>
            <person name="Getino M."/>
            <person name="Pursley I."/>
            <person name="Horton D.L."/>
            <person name="Alikhan N.F."/>
            <person name="Baker D."/>
            <person name="Gharbi K."/>
            <person name="Hall N."/>
            <person name="Watson M."/>
            <person name="Adriaenssens E.M."/>
            <person name="Foster-Nyarko E."/>
            <person name="Jarju S."/>
            <person name="Secka A."/>
            <person name="Antonio M."/>
            <person name="Oren A."/>
            <person name="Chaudhuri R.R."/>
            <person name="La Ragione R."/>
            <person name="Hildebrand F."/>
            <person name="Pallen M.J."/>
        </authorList>
    </citation>
    <scope>NUCLEOTIDE SEQUENCE</scope>
    <source>
        <strain evidence="5">CHK187-11901</strain>
    </source>
</reference>
<comment type="caution">
    <text evidence="5">The sequence shown here is derived from an EMBL/GenBank/DDBJ whole genome shotgun (WGS) entry which is preliminary data.</text>
</comment>
<accession>A0A9D2NRI9</accession>
<dbReference type="InterPro" id="IPR000835">
    <property type="entry name" value="HTH_MarR-typ"/>
</dbReference>
<evidence type="ECO:0000313" key="6">
    <source>
        <dbReference type="Proteomes" id="UP000823896"/>
    </source>
</evidence>
<dbReference type="PANTHER" id="PTHR42756">
    <property type="entry name" value="TRANSCRIPTIONAL REGULATOR, MARR"/>
    <property type="match status" value="1"/>
</dbReference>
<evidence type="ECO:0000256" key="1">
    <source>
        <dbReference type="ARBA" id="ARBA00023015"/>
    </source>
</evidence>
<evidence type="ECO:0000256" key="2">
    <source>
        <dbReference type="ARBA" id="ARBA00023125"/>
    </source>
</evidence>
<keyword evidence="2" id="KW-0238">DNA-binding</keyword>
<evidence type="ECO:0000256" key="3">
    <source>
        <dbReference type="ARBA" id="ARBA00023163"/>
    </source>
</evidence>
<dbReference type="EMBL" id="DWWM01000005">
    <property type="protein sequence ID" value="HJC35679.1"/>
    <property type="molecule type" value="Genomic_DNA"/>
</dbReference>
<organism evidence="5 6">
    <name type="scientific">Candidatus Merdibacter merdavium</name>
    <dbReference type="NCBI Taxonomy" id="2838692"/>
    <lineage>
        <taxon>Bacteria</taxon>
        <taxon>Bacillati</taxon>
        <taxon>Bacillota</taxon>
        <taxon>Erysipelotrichia</taxon>
        <taxon>Erysipelotrichales</taxon>
        <taxon>Erysipelotrichaceae</taxon>
        <taxon>Merdibacter</taxon>
    </lineage>
</organism>
<dbReference type="InterPro" id="IPR036390">
    <property type="entry name" value="WH_DNA-bd_sf"/>
</dbReference>
<dbReference type="PROSITE" id="PS50995">
    <property type="entry name" value="HTH_MARR_2"/>
    <property type="match status" value="1"/>
</dbReference>
<proteinExistence type="predicted"/>
<dbReference type="GO" id="GO:0003700">
    <property type="term" value="F:DNA-binding transcription factor activity"/>
    <property type="evidence" value="ECO:0007669"/>
    <property type="project" value="InterPro"/>
</dbReference>
<evidence type="ECO:0000259" key="4">
    <source>
        <dbReference type="PROSITE" id="PS50995"/>
    </source>
</evidence>
<dbReference type="SMART" id="SM00347">
    <property type="entry name" value="HTH_MARR"/>
    <property type="match status" value="1"/>
</dbReference>
<protein>
    <submittedName>
        <fullName evidence="5">MarR family transcriptional regulator</fullName>
    </submittedName>
</protein>
<dbReference type="Pfam" id="PF12802">
    <property type="entry name" value="MarR_2"/>
    <property type="match status" value="1"/>
</dbReference>
<dbReference type="GO" id="GO:0003677">
    <property type="term" value="F:DNA binding"/>
    <property type="evidence" value="ECO:0007669"/>
    <property type="project" value="UniProtKB-KW"/>
</dbReference>
<evidence type="ECO:0000313" key="5">
    <source>
        <dbReference type="EMBL" id="HJC35679.1"/>
    </source>
</evidence>
<feature type="domain" description="HTH marR-type" evidence="4">
    <location>
        <begin position="5"/>
        <end position="138"/>
    </location>
</feature>